<organism evidence="1 2">
    <name type="scientific">Methanochimaera problematica</name>
    <dbReference type="NCBI Taxonomy" id="2609417"/>
    <lineage>
        <taxon>Archaea</taxon>
        <taxon>Methanobacteriati</taxon>
        <taxon>Methanobacteriota</taxon>
        <taxon>Stenosarchaea group</taxon>
        <taxon>Methanomicrobia</taxon>
        <taxon>Methanomicrobiales</taxon>
        <taxon>Methanomicrobiaceae</taxon>
        <taxon>Methanochimaera</taxon>
    </lineage>
</organism>
<dbReference type="KEGG" id="mefw:F1737_01550"/>
<dbReference type="GeneID" id="85228813"/>
<dbReference type="AlphaFoldDB" id="A0AA97F9S0"/>
<evidence type="ECO:0000313" key="1">
    <source>
        <dbReference type="EMBL" id="WOF15455.1"/>
    </source>
</evidence>
<evidence type="ECO:0000313" key="2">
    <source>
        <dbReference type="Proteomes" id="UP001301797"/>
    </source>
</evidence>
<reference evidence="1 2" key="1">
    <citation type="submission" date="2019-09" db="EMBL/GenBank/DDBJ databases">
        <title>The complete genome of Methanoplanus sp. FWC-SCC4.</title>
        <authorList>
            <person name="Chen S.-C."/>
            <person name="Zhou Y.-Z."/>
            <person name="Lai M.-C."/>
        </authorList>
    </citation>
    <scope>NUCLEOTIDE SEQUENCE [LARGE SCALE GENOMIC DNA]</scope>
    <source>
        <strain evidence="1 2">FWC-SCC4</strain>
    </source>
</reference>
<keyword evidence="2" id="KW-1185">Reference proteome</keyword>
<sequence>MKRNIVIVAGLVLLAAALIAMPVSAWQGNAGNTGSGCHGQMYQNCVANTGDDTQISGQYCNQNGECQYDCPNNGVRPLDGTGFKHGQGNGHRMGNNAGNCPYL</sequence>
<dbReference type="EMBL" id="CP043875">
    <property type="protein sequence ID" value="WOF15455.1"/>
    <property type="molecule type" value="Genomic_DNA"/>
</dbReference>
<dbReference type="RefSeq" id="WP_317137025.1">
    <property type="nucleotide sequence ID" value="NZ_CP043875.1"/>
</dbReference>
<protein>
    <submittedName>
        <fullName evidence="1">Uncharacterized protein</fullName>
    </submittedName>
</protein>
<accession>A0AA97F9S0</accession>
<dbReference type="Proteomes" id="UP001301797">
    <property type="component" value="Chromosome"/>
</dbReference>
<gene>
    <name evidence="1" type="ORF">F1737_01550</name>
</gene>
<name>A0AA97F9S0_9EURY</name>
<proteinExistence type="predicted"/>